<dbReference type="Gene3D" id="1.20.80.10">
    <property type="match status" value="1"/>
</dbReference>
<dbReference type="GO" id="GO:0045454">
    <property type="term" value="P:cell redox homeostasis"/>
    <property type="evidence" value="ECO:0007669"/>
    <property type="project" value="TreeGrafter"/>
</dbReference>
<dbReference type="PANTHER" id="PTHR13283:SF11">
    <property type="entry name" value="KREV INTERACTION TRAPPED PROTEIN 1"/>
    <property type="match status" value="1"/>
</dbReference>
<dbReference type="InterPro" id="IPR057096">
    <property type="entry name" value="KRIT1_FRMD8_FERM_C"/>
</dbReference>
<accession>A0AAD4NB83</accession>
<dbReference type="InterPro" id="IPR035963">
    <property type="entry name" value="FERM_2"/>
</dbReference>
<feature type="domain" description="FERM" evidence="1">
    <location>
        <begin position="1"/>
        <end position="235"/>
    </location>
</feature>
<dbReference type="PROSITE" id="PS50057">
    <property type="entry name" value="FERM_3"/>
    <property type="match status" value="1"/>
</dbReference>
<evidence type="ECO:0000313" key="3">
    <source>
        <dbReference type="Proteomes" id="UP001201812"/>
    </source>
</evidence>
<dbReference type="Proteomes" id="UP001201812">
    <property type="component" value="Unassembled WGS sequence"/>
</dbReference>
<evidence type="ECO:0000313" key="2">
    <source>
        <dbReference type="EMBL" id="KAI1722208.1"/>
    </source>
</evidence>
<comment type="caution">
    <text evidence="2">The sequence shown here is derived from an EMBL/GenBank/DDBJ whole genome shotgun (WGS) entry which is preliminary data.</text>
</comment>
<proteinExistence type="predicted"/>
<organism evidence="2 3">
    <name type="scientific">Ditylenchus destructor</name>
    <dbReference type="NCBI Taxonomy" id="166010"/>
    <lineage>
        <taxon>Eukaryota</taxon>
        <taxon>Metazoa</taxon>
        <taxon>Ecdysozoa</taxon>
        <taxon>Nematoda</taxon>
        <taxon>Chromadorea</taxon>
        <taxon>Rhabditida</taxon>
        <taxon>Tylenchina</taxon>
        <taxon>Tylenchomorpha</taxon>
        <taxon>Sphaerularioidea</taxon>
        <taxon>Anguinidae</taxon>
        <taxon>Anguininae</taxon>
        <taxon>Ditylenchus</taxon>
    </lineage>
</organism>
<dbReference type="CDD" id="cd14473">
    <property type="entry name" value="FERM_B-lobe"/>
    <property type="match status" value="1"/>
</dbReference>
<protein>
    <submittedName>
        <fullName evidence="2">FERM central domain-containing protein</fullName>
    </submittedName>
</protein>
<dbReference type="GO" id="GO:2000114">
    <property type="term" value="P:regulation of establishment of cell polarity"/>
    <property type="evidence" value="ECO:0007669"/>
    <property type="project" value="TreeGrafter"/>
</dbReference>
<sequence length="235" mass="26035">MAIIRTLARKSPVAISLLYSEAEHNFLVGLYPCDAKCYIQLAAIILQRLYGDHQHLPAIDPSVLAHILPRHLIPPISAPSPSTSINVGGSVTNSTYNQLVNKILSAHKQLANTNLVQLQLLFLKYCWSLNVYGCTFFKAFMLMSKPLRGNLPVHVGVNDWGMSVINATTHKQVAALELKSLELKYTPNTNYLEATSRKRDFVATITTPQSMLINNLLKQLKTKVEAARSGSTSHQ</sequence>
<dbReference type="InterPro" id="IPR051594">
    <property type="entry name" value="KRIT1/FRMD8"/>
</dbReference>
<reference evidence="2" key="1">
    <citation type="submission" date="2022-01" db="EMBL/GenBank/DDBJ databases">
        <title>Genome Sequence Resource for Two Populations of Ditylenchus destructor, the Migratory Endoparasitic Phytonematode.</title>
        <authorList>
            <person name="Zhang H."/>
            <person name="Lin R."/>
            <person name="Xie B."/>
        </authorList>
    </citation>
    <scope>NUCLEOTIDE SEQUENCE</scope>
    <source>
        <strain evidence="2">BazhouSP</strain>
    </source>
</reference>
<dbReference type="InterPro" id="IPR011993">
    <property type="entry name" value="PH-like_dom_sf"/>
</dbReference>
<keyword evidence="3" id="KW-1185">Reference proteome</keyword>
<dbReference type="InterPro" id="IPR019748">
    <property type="entry name" value="FERM_central"/>
</dbReference>
<dbReference type="EMBL" id="JAKKPZ010000004">
    <property type="protein sequence ID" value="KAI1722208.1"/>
    <property type="molecule type" value="Genomic_DNA"/>
</dbReference>
<dbReference type="GO" id="GO:0005886">
    <property type="term" value="C:plasma membrane"/>
    <property type="evidence" value="ECO:0007669"/>
    <property type="project" value="TreeGrafter"/>
</dbReference>
<dbReference type="SUPFAM" id="SSF47031">
    <property type="entry name" value="Second domain of FERM"/>
    <property type="match status" value="1"/>
</dbReference>
<dbReference type="InterPro" id="IPR000299">
    <property type="entry name" value="FERM_domain"/>
</dbReference>
<gene>
    <name evidence="2" type="ORF">DdX_04516</name>
</gene>
<dbReference type="PANTHER" id="PTHR13283">
    <property type="entry name" value="KREV INTERACTION TRAPPED 1-RELATED"/>
    <property type="match status" value="1"/>
</dbReference>
<name>A0AAD4NB83_9BILA</name>
<dbReference type="InterPro" id="IPR014352">
    <property type="entry name" value="FERM/acyl-CoA-bd_prot_sf"/>
</dbReference>
<dbReference type="Pfam" id="PF24522">
    <property type="entry name" value="KRIT1_FRMD8_FERM_C"/>
    <property type="match status" value="1"/>
</dbReference>
<dbReference type="Pfam" id="PF00373">
    <property type="entry name" value="FERM_M"/>
    <property type="match status" value="1"/>
</dbReference>
<dbReference type="Gene3D" id="2.30.29.30">
    <property type="entry name" value="Pleckstrin-homology domain (PH domain)/Phosphotyrosine-binding domain (PTB)"/>
    <property type="match status" value="1"/>
</dbReference>
<dbReference type="AlphaFoldDB" id="A0AAD4NB83"/>
<evidence type="ECO:0000259" key="1">
    <source>
        <dbReference type="PROSITE" id="PS50057"/>
    </source>
</evidence>